<dbReference type="PROSITE" id="PS51285">
    <property type="entry name" value="AGC_KINASE_CTER"/>
    <property type="match status" value="1"/>
</dbReference>
<dbReference type="STRING" id="91928.A0A0D2AWJ8"/>
<evidence type="ECO:0000256" key="6">
    <source>
        <dbReference type="ARBA" id="ARBA00022840"/>
    </source>
</evidence>
<protein>
    <recommendedName>
        <fullName evidence="1">non-specific serine/threonine protein kinase</fullName>
        <ecNumber evidence="1">2.7.11.1</ecNumber>
    </recommendedName>
</protein>
<accession>A0A0D2AWJ8</accession>
<dbReference type="Proteomes" id="UP000053328">
    <property type="component" value="Unassembled WGS sequence"/>
</dbReference>
<keyword evidence="2" id="KW-0723">Serine/threonine-protein kinase</keyword>
<dbReference type="GO" id="GO:0005737">
    <property type="term" value="C:cytoplasm"/>
    <property type="evidence" value="ECO:0007669"/>
    <property type="project" value="TreeGrafter"/>
</dbReference>
<dbReference type="GO" id="GO:0005524">
    <property type="term" value="F:ATP binding"/>
    <property type="evidence" value="ECO:0007669"/>
    <property type="project" value="UniProtKB-KW"/>
</dbReference>
<keyword evidence="9" id="KW-1185">Reference proteome</keyword>
<gene>
    <name evidence="8" type="ORF">PV08_10159</name>
</gene>
<dbReference type="EMBL" id="KN847499">
    <property type="protein sequence ID" value="KIW10860.1"/>
    <property type="molecule type" value="Genomic_DNA"/>
</dbReference>
<evidence type="ECO:0000256" key="5">
    <source>
        <dbReference type="ARBA" id="ARBA00022777"/>
    </source>
</evidence>
<dbReference type="RefSeq" id="XP_016231076.1">
    <property type="nucleotide sequence ID" value="XM_016384474.1"/>
</dbReference>
<evidence type="ECO:0000259" key="7">
    <source>
        <dbReference type="PROSITE" id="PS51285"/>
    </source>
</evidence>
<proteinExistence type="predicted"/>
<dbReference type="GeneID" id="27337242"/>
<evidence type="ECO:0000256" key="4">
    <source>
        <dbReference type="ARBA" id="ARBA00022741"/>
    </source>
</evidence>
<evidence type="ECO:0000313" key="9">
    <source>
        <dbReference type="Proteomes" id="UP000053328"/>
    </source>
</evidence>
<dbReference type="GO" id="GO:0004674">
    <property type="term" value="F:protein serine/threonine kinase activity"/>
    <property type="evidence" value="ECO:0007669"/>
    <property type="project" value="UniProtKB-KW"/>
</dbReference>
<dbReference type="HOGENOM" id="CLU_874418_0_0_1"/>
<evidence type="ECO:0000256" key="2">
    <source>
        <dbReference type="ARBA" id="ARBA00022527"/>
    </source>
</evidence>
<dbReference type="VEuPathDB" id="FungiDB:PV08_10159"/>
<evidence type="ECO:0000313" key="8">
    <source>
        <dbReference type="EMBL" id="KIW10860.1"/>
    </source>
</evidence>
<dbReference type="InterPro" id="IPR050839">
    <property type="entry name" value="Rho-assoc_Ser/Thr_Kinase"/>
</dbReference>
<evidence type="ECO:0000256" key="3">
    <source>
        <dbReference type="ARBA" id="ARBA00022679"/>
    </source>
</evidence>
<dbReference type="GO" id="GO:0005856">
    <property type="term" value="C:cytoskeleton"/>
    <property type="evidence" value="ECO:0007669"/>
    <property type="project" value="TreeGrafter"/>
</dbReference>
<keyword evidence="6" id="KW-0067">ATP-binding</keyword>
<name>A0A0D2AWJ8_9EURO</name>
<dbReference type="Gene3D" id="1.10.510.10">
    <property type="entry name" value="Transferase(Phosphotransferase) domain 1"/>
    <property type="match status" value="1"/>
</dbReference>
<sequence>MYECLYGFTPFACDDRHQTKLKILQHKKNLTFPERPAAFAPSAEAVDLMMKILVEKERRLCTRQYQLNEYTRKIVGGKVVKFDADKTSSTYDGYFVYANDAAEIKCHPFFRNIDWAMVHLQRPPYIPHVDDWEDTKYFQEDEPVSDIESTSTFAVGNDKSTKAFNEHGELTLLPLAAHPSSNVSQHHHEGQNIVPSLAINIPHKDSAAPALGLARPDSLTDMKNPLLMPLGKPIASVEHNSWGREDTRQVDGANEGVFAGCRKPDAKQRDKRRARDIILRDKSTRREAMKIRKASAFLGYDYRQPAMVKDIVDQVLSEDVVMAQANAEYESSDVDDRDLAFEKRVFIGAGGHLSPSSEAVTV</sequence>
<dbReference type="PANTHER" id="PTHR22988:SF75">
    <property type="entry name" value="MYOSIN-16-LIKE"/>
    <property type="match status" value="1"/>
</dbReference>
<keyword evidence="3" id="KW-0808">Transferase</keyword>
<dbReference type="GO" id="GO:0031032">
    <property type="term" value="P:actomyosin structure organization"/>
    <property type="evidence" value="ECO:0007669"/>
    <property type="project" value="TreeGrafter"/>
</dbReference>
<reference evidence="8 9" key="1">
    <citation type="submission" date="2015-01" db="EMBL/GenBank/DDBJ databases">
        <title>The Genome Sequence of Exophiala spinifera CBS89968.</title>
        <authorList>
            <consortium name="The Broad Institute Genomics Platform"/>
            <person name="Cuomo C."/>
            <person name="de Hoog S."/>
            <person name="Gorbushina A."/>
            <person name="Stielow B."/>
            <person name="Teixiera M."/>
            <person name="Abouelleil A."/>
            <person name="Chapman S.B."/>
            <person name="Priest M."/>
            <person name="Young S.K."/>
            <person name="Wortman J."/>
            <person name="Nusbaum C."/>
            <person name="Birren B."/>
        </authorList>
    </citation>
    <scope>NUCLEOTIDE SEQUENCE [LARGE SCALE GENOMIC DNA]</scope>
    <source>
        <strain evidence="8 9">CBS 89968</strain>
    </source>
</reference>
<dbReference type="Gene3D" id="3.30.200.20">
    <property type="entry name" value="Phosphorylase Kinase, domain 1"/>
    <property type="match status" value="1"/>
</dbReference>
<dbReference type="OrthoDB" id="3638488at2759"/>
<dbReference type="InterPro" id="IPR000961">
    <property type="entry name" value="AGC-kinase_C"/>
</dbReference>
<evidence type="ECO:0000256" key="1">
    <source>
        <dbReference type="ARBA" id="ARBA00012513"/>
    </source>
</evidence>
<dbReference type="AlphaFoldDB" id="A0A0D2AWJ8"/>
<feature type="domain" description="AGC-kinase C-terminal" evidence="7">
    <location>
        <begin position="111"/>
        <end position="165"/>
    </location>
</feature>
<dbReference type="EC" id="2.7.11.1" evidence="1"/>
<organism evidence="8 9">
    <name type="scientific">Exophiala spinifera</name>
    <dbReference type="NCBI Taxonomy" id="91928"/>
    <lineage>
        <taxon>Eukaryota</taxon>
        <taxon>Fungi</taxon>
        <taxon>Dikarya</taxon>
        <taxon>Ascomycota</taxon>
        <taxon>Pezizomycotina</taxon>
        <taxon>Eurotiomycetes</taxon>
        <taxon>Chaetothyriomycetidae</taxon>
        <taxon>Chaetothyriales</taxon>
        <taxon>Herpotrichiellaceae</taxon>
        <taxon>Exophiala</taxon>
    </lineage>
</organism>
<keyword evidence="5" id="KW-0418">Kinase</keyword>
<keyword evidence="4" id="KW-0547">Nucleotide-binding</keyword>
<dbReference type="PANTHER" id="PTHR22988">
    <property type="entry name" value="MYOTONIC DYSTROPHY S/T KINASE-RELATED"/>
    <property type="match status" value="1"/>
</dbReference>